<proteinExistence type="predicted"/>
<dbReference type="Proteomes" id="UP000223445">
    <property type="component" value="Unassembled WGS sequence"/>
</dbReference>
<dbReference type="RefSeq" id="WP_097877015.1">
    <property type="nucleotide sequence ID" value="NZ_NTYY01000019.1"/>
</dbReference>
<dbReference type="AlphaFoldDB" id="A0A9X6YIM7"/>
<gene>
    <name evidence="2" type="ORF">COE48_05095</name>
    <name evidence="1" type="ORF">CON01_00640</name>
</gene>
<name>A0A9X6YIM7_BACTU</name>
<protein>
    <submittedName>
        <fullName evidence="1">Uncharacterized protein</fullName>
    </submittedName>
</protein>
<evidence type="ECO:0000313" key="2">
    <source>
        <dbReference type="EMBL" id="PGZ04961.1"/>
    </source>
</evidence>
<evidence type="ECO:0000313" key="3">
    <source>
        <dbReference type="Proteomes" id="UP000220127"/>
    </source>
</evidence>
<sequence length="61" mass="7465">MSKDKELLIKTIEEEIERVEHHMYNILGLDREKVEELYRKIDIELEKNLKTQFDNFEEIKG</sequence>
<evidence type="ECO:0000313" key="1">
    <source>
        <dbReference type="EMBL" id="PED16390.1"/>
    </source>
</evidence>
<dbReference type="Proteomes" id="UP000220127">
    <property type="component" value="Unassembled WGS sequence"/>
</dbReference>
<reference evidence="3 4" key="1">
    <citation type="submission" date="2017-09" db="EMBL/GenBank/DDBJ databases">
        <title>Large-scale bioinformatics analysis of Bacillus genomes uncovers conserved roles of natural products in bacterial physiology.</title>
        <authorList>
            <consortium name="Agbiome Team Llc"/>
            <person name="Bleich R.M."/>
            <person name="Grubbs K.J."/>
            <person name="Santa Maria K.C."/>
            <person name="Allen S.E."/>
            <person name="Farag S."/>
            <person name="Shank E.A."/>
            <person name="Bowers A."/>
        </authorList>
    </citation>
    <scope>NUCLEOTIDE SEQUENCE [LARGE SCALE GENOMIC DNA]</scope>
    <source>
        <strain evidence="2 4">AFS030179</strain>
        <strain evidence="1 3">AFS094940</strain>
    </source>
</reference>
<comment type="caution">
    <text evidence="1">The sequence shown here is derived from an EMBL/GenBank/DDBJ whole genome shotgun (WGS) entry which is preliminary data.</text>
</comment>
<accession>A0A9X6YIM7</accession>
<dbReference type="EMBL" id="NVMD01000002">
    <property type="protein sequence ID" value="PED16390.1"/>
    <property type="molecule type" value="Genomic_DNA"/>
</dbReference>
<dbReference type="EMBL" id="NUPM01000005">
    <property type="protein sequence ID" value="PGZ04961.1"/>
    <property type="molecule type" value="Genomic_DNA"/>
</dbReference>
<organism evidence="1 3">
    <name type="scientific">Bacillus thuringiensis</name>
    <dbReference type="NCBI Taxonomy" id="1428"/>
    <lineage>
        <taxon>Bacteria</taxon>
        <taxon>Bacillati</taxon>
        <taxon>Bacillota</taxon>
        <taxon>Bacilli</taxon>
        <taxon>Bacillales</taxon>
        <taxon>Bacillaceae</taxon>
        <taxon>Bacillus</taxon>
        <taxon>Bacillus cereus group</taxon>
    </lineage>
</organism>
<evidence type="ECO:0000313" key="4">
    <source>
        <dbReference type="Proteomes" id="UP000223445"/>
    </source>
</evidence>